<proteinExistence type="predicted"/>
<dbReference type="AlphaFoldDB" id="A0A3P3XR14"/>
<protein>
    <submittedName>
        <fullName evidence="1">Uncharacterized protein</fullName>
    </submittedName>
</protein>
<evidence type="ECO:0000313" key="1">
    <source>
        <dbReference type="EMBL" id="SLM18732.1"/>
    </source>
</evidence>
<gene>
    <name evidence="1" type="ORF">SPIRO4BDMA_50247</name>
</gene>
<reference evidence="1" key="1">
    <citation type="submission" date="2017-02" db="EMBL/GenBank/DDBJ databases">
        <authorList>
            <person name="Regsiter A."/>
            <person name="William W."/>
        </authorList>
    </citation>
    <scope>NUCLEOTIDE SEQUENCE</scope>
    <source>
        <strain evidence="1">BdmA 4</strain>
    </source>
</reference>
<accession>A0A3P3XR14</accession>
<name>A0A3P3XR14_9SPIR</name>
<organism evidence="1">
    <name type="scientific">uncultured spirochete</name>
    <dbReference type="NCBI Taxonomy" id="156406"/>
    <lineage>
        <taxon>Bacteria</taxon>
        <taxon>Pseudomonadati</taxon>
        <taxon>Spirochaetota</taxon>
        <taxon>Spirochaetia</taxon>
        <taxon>Spirochaetales</taxon>
        <taxon>environmental samples</taxon>
    </lineage>
</organism>
<sequence>MQIIDLRSTLIDLFPVDSLDFMALMLDSFSTAIINKYGCAKLNVPPPSGSVGLVFTLGKVEIHGKVKIIDRIVVEERRIIVTIGGSSDEARVLMKDLILLIASCETRHEIRPISPVLEIDESQSTVQLSIDFSRLVSGSIAESIPESLSSRTVIAPTSMRAAITPAGLRFKIRYLGENEDLKNHSITMADKYLSIEAREGIGIEAKIFFASAPVKSDTLLELLRSFE</sequence>
<dbReference type="EMBL" id="FWDO01000005">
    <property type="protein sequence ID" value="SLM18732.1"/>
    <property type="molecule type" value="Genomic_DNA"/>
</dbReference>